<dbReference type="Gene3D" id="3.30.420.10">
    <property type="entry name" value="Ribonuclease H-like superfamily/Ribonuclease H"/>
    <property type="match status" value="1"/>
</dbReference>
<keyword evidence="14" id="KW-1185">Reference proteome</keyword>
<dbReference type="InterPro" id="IPR027417">
    <property type="entry name" value="P-loop_NTPase"/>
</dbReference>
<dbReference type="AlphaFoldDB" id="A0A934PAA5"/>
<dbReference type="InterPro" id="IPR014001">
    <property type="entry name" value="Helicase_ATP-bd"/>
</dbReference>
<keyword evidence="9" id="KW-0239">DNA-directed DNA polymerase</keyword>
<feature type="short sequence motif" description="DEAH box" evidence="10">
    <location>
        <begin position="444"/>
        <end position="447"/>
    </location>
</feature>
<comment type="caution">
    <text evidence="13">The sequence shown here is derived from an EMBL/GenBank/DDBJ whole genome shotgun (WGS) entry which is preliminary data.</text>
</comment>
<dbReference type="SUPFAM" id="SSF52540">
    <property type="entry name" value="P-loop containing nucleoside triphosphate hydrolases"/>
    <property type="match status" value="2"/>
</dbReference>
<dbReference type="GO" id="GO:0008408">
    <property type="term" value="F:3'-5' exonuclease activity"/>
    <property type="evidence" value="ECO:0007669"/>
    <property type="project" value="UniProtKB-UniRule"/>
</dbReference>
<dbReference type="CDD" id="cd06127">
    <property type="entry name" value="DEDDh"/>
    <property type="match status" value="1"/>
</dbReference>
<dbReference type="InterPro" id="IPR006054">
    <property type="entry name" value="DnaQ"/>
</dbReference>
<dbReference type="Pfam" id="PF13307">
    <property type="entry name" value="Helicase_C_2"/>
    <property type="match status" value="1"/>
</dbReference>
<evidence type="ECO:0000256" key="7">
    <source>
        <dbReference type="ARBA" id="ARBA00022839"/>
    </source>
</evidence>
<evidence type="ECO:0000259" key="12">
    <source>
        <dbReference type="PROSITE" id="PS51193"/>
    </source>
</evidence>
<dbReference type="GO" id="GO:0045004">
    <property type="term" value="P:DNA replication proofreading"/>
    <property type="evidence" value="ECO:0007669"/>
    <property type="project" value="TreeGrafter"/>
</dbReference>
<keyword evidence="6 10" id="KW-0378">Hydrolase</keyword>
<dbReference type="Gene3D" id="3.40.50.300">
    <property type="entry name" value="P-loop containing nucleotide triphosphate hydrolases"/>
    <property type="match status" value="2"/>
</dbReference>
<evidence type="ECO:0000313" key="14">
    <source>
        <dbReference type="Proteomes" id="UP000644875"/>
    </source>
</evidence>
<dbReference type="EMBL" id="JAENBP010000003">
    <property type="protein sequence ID" value="MBJ8349731.1"/>
    <property type="molecule type" value="Genomic_DNA"/>
</dbReference>
<dbReference type="PANTHER" id="PTHR30231:SF41">
    <property type="entry name" value="DNA POLYMERASE III SUBUNIT EPSILON"/>
    <property type="match status" value="1"/>
</dbReference>
<evidence type="ECO:0000256" key="5">
    <source>
        <dbReference type="ARBA" id="ARBA00022741"/>
    </source>
</evidence>
<dbReference type="InterPro" id="IPR013520">
    <property type="entry name" value="Ribonucl_H"/>
</dbReference>
<dbReference type="Pfam" id="PF00270">
    <property type="entry name" value="DEAD"/>
    <property type="match status" value="1"/>
</dbReference>
<evidence type="ECO:0000256" key="1">
    <source>
        <dbReference type="ARBA" id="ARBA00022679"/>
    </source>
</evidence>
<feature type="binding site" evidence="10">
    <location>
        <begin position="272"/>
        <end position="279"/>
    </location>
    <ligand>
        <name>ATP</name>
        <dbReference type="ChEBI" id="CHEBI:30616"/>
    </ligand>
</feature>
<dbReference type="GO" id="GO:0003677">
    <property type="term" value="F:DNA binding"/>
    <property type="evidence" value="ECO:0007669"/>
    <property type="project" value="InterPro"/>
</dbReference>
<keyword evidence="2" id="KW-0548">Nucleotidyltransferase</keyword>
<dbReference type="FunFam" id="3.30.420.10:FF:000045">
    <property type="entry name" value="3'-5' exonuclease DinG"/>
    <property type="match status" value="1"/>
</dbReference>
<evidence type="ECO:0000256" key="4">
    <source>
        <dbReference type="ARBA" id="ARBA00022722"/>
    </source>
</evidence>
<dbReference type="Proteomes" id="UP000644875">
    <property type="component" value="Unassembled WGS sequence"/>
</dbReference>
<dbReference type="SUPFAM" id="SSF53098">
    <property type="entry name" value="Ribonuclease H-like"/>
    <property type="match status" value="1"/>
</dbReference>
<evidence type="ECO:0000256" key="9">
    <source>
        <dbReference type="ARBA" id="ARBA00022932"/>
    </source>
</evidence>
<keyword evidence="1" id="KW-0808">Transferase</keyword>
<dbReference type="GO" id="GO:0016818">
    <property type="term" value="F:hydrolase activity, acting on acid anhydrides, in phosphorus-containing anhydrides"/>
    <property type="evidence" value="ECO:0007669"/>
    <property type="project" value="InterPro"/>
</dbReference>
<gene>
    <name evidence="10 11" type="primary">dinG</name>
    <name evidence="13" type="ORF">JHK64_03665</name>
</gene>
<keyword evidence="8 10" id="KW-0067">ATP-binding</keyword>
<keyword evidence="4 10" id="KW-0540">Nuclease</keyword>
<dbReference type="InterPro" id="IPR012337">
    <property type="entry name" value="RNaseH-like_sf"/>
</dbReference>
<evidence type="ECO:0000256" key="6">
    <source>
        <dbReference type="ARBA" id="ARBA00022801"/>
    </source>
</evidence>
<dbReference type="NCBIfam" id="TIGR00573">
    <property type="entry name" value="dnaq"/>
    <property type="match status" value="1"/>
</dbReference>
<name>A0A934PAA5_9STRE</name>
<sequence>MKEEMKKPRYAIVDLEATSAGTTASIIQVGIVIIEDDHIIKTYETDINPHERLDDHIIALTGLTDERLSKAPEFSQVAKEIFELLEDCIFVAHNVKFDANLLAEQLFFEGYELMTPRVDTVELTQVFYPTLEKYSLPILAKSLSLNLANAHIAISDAIATAELFLKLRNKMRQLPKRTLEKIVTFGDSLLFESQLVIKEIIAEKSSYDDKDYIRVADILLKKDQPMAKPKHLSLDFDTNCHYLGLEERPIQSQFAQLIEKRFEEPTTSFIEAQAGIGKTYGYLLSLLPRLDGKQLLISVPTKVLQDQIVASEARQIKETFNIDCQSIKSPQNYLKLDAFYQTLQRQDHNRLINRYKMQLLVWLLETKTGDLDEVKQKQRFEAYFDEIKHDGFIDASSPFFEVDFWHRIESNYRKKPIIITNHAYLLARSEHDKSFLENKVLVIDEAQKFFLALERTSQKKVNVTKILQIIHKKLQQDPPLILQRLLESLQFELSHLVGDFYKKKRNLLEEEHLIQLKQDISEYPDNDLDELKELLLSSLTVFWLESEQLETHRETYLRGGQTDFRRFQEYLSPKTKTYAISATLSISKKVNLADLLGFDEVTFDYLPVDVSLNQKIWLDKEAEPYEKTDLASYEALLVKKIVSLTRKNIPMLVLFTSKQVMLSVSDRLDDYHIKHLTQYKNGLASNVKRRFDNAESKLLLGTGSFWEGVDFTQQDKMIAVITRLPFDNPEDFFTKKMASYLRDNKKNPFYDYTLPVAILKLKQAIGRTNRRQTQESAIIILDNRVVTKRYGKQITKALAKQSPVREENFEEILSELSDFLL</sequence>
<feature type="domain" description="Helicase ATP-binding" evidence="12">
    <location>
        <begin position="237"/>
        <end position="520"/>
    </location>
</feature>
<dbReference type="SMART" id="SM00479">
    <property type="entry name" value="EXOIII"/>
    <property type="match status" value="1"/>
</dbReference>
<protein>
    <recommendedName>
        <fullName evidence="10 11">3'-5' exonuclease DinG</fullName>
        <ecNumber evidence="10 11">3.1.-.-</ecNumber>
    </recommendedName>
</protein>
<organism evidence="13 14">
    <name type="scientific">Streptococcus zalophi</name>
    <dbReference type="NCBI Taxonomy" id="640031"/>
    <lineage>
        <taxon>Bacteria</taxon>
        <taxon>Bacillati</taxon>
        <taxon>Bacillota</taxon>
        <taxon>Bacilli</taxon>
        <taxon>Lactobacillales</taxon>
        <taxon>Streptococcaceae</taxon>
        <taxon>Streptococcus</taxon>
    </lineage>
</organism>
<dbReference type="RefSeq" id="WP_199567654.1">
    <property type="nucleotide sequence ID" value="NZ_JAENBP010000003.1"/>
</dbReference>
<dbReference type="GO" id="GO:0005829">
    <property type="term" value="C:cytosol"/>
    <property type="evidence" value="ECO:0007669"/>
    <property type="project" value="TreeGrafter"/>
</dbReference>
<dbReference type="Pfam" id="PF00929">
    <property type="entry name" value="RNase_T"/>
    <property type="match status" value="1"/>
</dbReference>
<evidence type="ECO:0000256" key="11">
    <source>
        <dbReference type="RuleBase" id="RU364106"/>
    </source>
</evidence>
<dbReference type="PROSITE" id="PS51193">
    <property type="entry name" value="HELICASE_ATP_BIND_2"/>
    <property type="match status" value="1"/>
</dbReference>
<evidence type="ECO:0000256" key="3">
    <source>
        <dbReference type="ARBA" id="ARBA00022705"/>
    </source>
</evidence>
<dbReference type="InterPro" id="IPR011545">
    <property type="entry name" value="DEAD/DEAH_box_helicase_dom"/>
</dbReference>
<dbReference type="GO" id="GO:0003887">
    <property type="term" value="F:DNA-directed DNA polymerase activity"/>
    <property type="evidence" value="ECO:0007669"/>
    <property type="project" value="UniProtKB-KW"/>
</dbReference>
<keyword evidence="7 10" id="KW-0269">Exonuclease</keyword>
<dbReference type="EC" id="3.1.-.-" evidence="10 11"/>
<dbReference type="SMART" id="SM00491">
    <property type="entry name" value="HELICc2"/>
    <property type="match status" value="1"/>
</dbReference>
<evidence type="ECO:0000313" key="13">
    <source>
        <dbReference type="EMBL" id="MBJ8349731.1"/>
    </source>
</evidence>
<evidence type="ECO:0000256" key="8">
    <source>
        <dbReference type="ARBA" id="ARBA00022840"/>
    </source>
</evidence>
<evidence type="ECO:0000256" key="10">
    <source>
        <dbReference type="HAMAP-Rule" id="MF_02206"/>
    </source>
</evidence>
<comment type="function">
    <text evidence="10 11">3'-5' exonuclease.</text>
</comment>
<dbReference type="PANTHER" id="PTHR30231">
    <property type="entry name" value="DNA POLYMERASE III SUBUNIT EPSILON"/>
    <property type="match status" value="1"/>
</dbReference>
<proteinExistence type="inferred from homology"/>
<keyword evidence="3" id="KW-0235">DNA replication</keyword>
<comment type="similarity">
    <text evidence="10 11">Belongs to the helicase family. DinG subfamily. Type 2 sub-subfamily.</text>
</comment>
<dbReference type="InterPro" id="IPR036397">
    <property type="entry name" value="RNaseH_sf"/>
</dbReference>
<dbReference type="NCBIfam" id="NF005569">
    <property type="entry name" value="PRK07246.1"/>
    <property type="match status" value="1"/>
</dbReference>
<dbReference type="HAMAP" id="MF_02206">
    <property type="entry name" value="DinG_exonucl"/>
    <property type="match status" value="1"/>
</dbReference>
<keyword evidence="5 10" id="KW-0547">Nucleotide-binding</keyword>
<reference evidence="13 14" key="1">
    <citation type="journal article" date="2021" name="Int. J. Syst. Evol. Microbiol.">
        <title>Streptococcus vicugnae sp. nov., isolated from faeces of alpacas (Vicugna pacos) and cattle (Bos taurus), Streptococcus zalophi sp. nov., and Streptococcus pacificus sp. nov., isolated from respiratory tract of California sea lions (Zalophus californianus).</title>
        <authorList>
            <person name="Volokhov D.V."/>
            <person name="Zagorodnyaya T.A."/>
            <person name="Shen Z."/>
            <person name="Blom J."/>
            <person name="Furtak V.A."/>
            <person name="Eisenberg T."/>
            <person name="Fan P."/>
            <person name="Jeong K.C."/>
            <person name="Gao Y."/>
            <person name="Zhang S."/>
            <person name="Amselle M."/>
        </authorList>
    </citation>
    <scope>NUCLEOTIDE SEQUENCE [LARGE SCALE GENOMIC DNA]</scope>
    <source>
        <strain evidence="14">CSL7508-lung</strain>
    </source>
</reference>
<evidence type="ECO:0000256" key="2">
    <source>
        <dbReference type="ARBA" id="ARBA00022695"/>
    </source>
</evidence>
<dbReference type="GO" id="GO:0004386">
    <property type="term" value="F:helicase activity"/>
    <property type="evidence" value="ECO:0007669"/>
    <property type="project" value="UniProtKB-KW"/>
</dbReference>
<dbReference type="GO" id="GO:0005524">
    <property type="term" value="F:ATP binding"/>
    <property type="evidence" value="ECO:0007669"/>
    <property type="project" value="UniProtKB-UniRule"/>
</dbReference>
<dbReference type="InterPro" id="IPR006310">
    <property type="entry name" value="DinG"/>
</dbReference>
<dbReference type="InterPro" id="IPR006555">
    <property type="entry name" value="ATP-dep_Helicase_C"/>
</dbReference>
<dbReference type="InterPro" id="IPR014013">
    <property type="entry name" value="Helic_SF1/SF2_ATP-bd_DinG/Rad3"/>
</dbReference>
<dbReference type="NCBIfam" id="TIGR01407">
    <property type="entry name" value="dinG_rel"/>
    <property type="match status" value="1"/>
</dbReference>
<dbReference type="SMART" id="SM00487">
    <property type="entry name" value="DEXDc"/>
    <property type="match status" value="1"/>
</dbReference>
<accession>A0A934PAA5</accession>
<keyword evidence="13" id="KW-0347">Helicase</keyword>